<dbReference type="InterPro" id="IPR032816">
    <property type="entry name" value="VTT_dom"/>
</dbReference>
<dbReference type="EMBL" id="CAEZXO010000004">
    <property type="protein sequence ID" value="CAB4693416.1"/>
    <property type="molecule type" value="Genomic_DNA"/>
</dbReference>
<evidence type="ECO:0000256" key="1">
    <source>
        <dbReference type="ARBA" id="ARBA00004651"/>
    </source>
</evidence>
<evidence type="ECO:0000313" key="13">
    <source>
        <dbReference type="EMBL" id="CAB4855190.1"/>
    </source>
</evidence>
<evidence type="ECO:0000256" key="4">
    <source>
        <dbReference type="ARBA" id="ARBA00022989"/>
    </source>
</evidence>
<dbReference type="EMBL" id="CAFBNH010000001">
    <property type="protein sequence ID" value="CAB4933708.1"/>
    <property type="molecule type" value="Genomic_DNA"/>
</dbReference>
<evidence type="ECO:0000259" key="7">
    <source>
        <dbReference type="Pfam" id="PF09335"/>
    </source>
</evidence>
<keyword evidence="2" id="KW-1003">Cell membrane</keyword>
<dbReference type="InterPro" id="IPR032818">
    <property type="entry name" value="DedA-like"/>
</dbReference>
<dbReference type="EMBL" id="CAEZZW010000003">
    <property type="protein sequence ID" value="CAB4778452.1"/>
    <property type="molecule type" value="Genomic_DNA"/>
</dbReference>
<evidence type="ECO:0000313" key="16">
    <source>
        <dbReference type="EMBL" id="CAB5072490.1"/>
    </source>
</evidence>
<name>A0A6J7CBT4_9ZZZZ</name>
<evidence type="ECO:0000313" key="11">
    <source>
        <dbReference type="EMBL" id="CAB4778452.1"/>
    </source>
</evidence>
<comment type="subcellular location">
    <subcellularLocation>
        <location evidence="1">Cell membrane</location>
        <topology evidence="1">Multi-pass membrane protein</topology>
    </subcellularLocation>
</comment>
<evidence type="ECO:0000256" key="2">
    <source>
        <dbReference type="ARBA" id="ARBA00022475"/>
    </source>
</evidence>
<gene>
    <name evidence="9" type="ORF">UFOPK2510_00848</name>
    <name evidence="10" type="ORF">UFOPK2718_00200</name>
    <name evidence="11" type="ORF">UFOPK2936_00704</name>
    <name evidence="12" type="ORF">UFOPK3174_00588</name>
    <name evidence="13" type="ORF">UFOPK3328_00035</name>
    <name evidence="14" type="ORF">UFOPK3779_00035</name>
    <name evidence="15" type="ORF">UFOPK3913_00061</name>
    <name evidence="8" type="ORF">UFOPK4107_00604</name>
    <name evidence="16" type="ORF">UFOPK4403_00792</name>
</gene>
<keyword evidence="4 6" id="KW-1133">Transmembrane helix</keyword>
<proteinExistence type="predicted"/>
<evidence type="ECO:0000256" key="3">
    <source>
        <dbReference type="ARBA" id="ARBA00022692"/>
    </source>
</evidence>
<organism evidence="13">
    <name type="scientific">freshwater metagenome</name>
    <dbReference type="NCBI Taxonomy" id="449393"/>
    <lineage>
        <taxon>unclassified sequences</taxon>
        <taxon>metagenomes</taxon>
        <taxon>ecological metagenomes</taxon>
    </lineage>
</organism>
<feature type="transmembrane region" description="Helical" evidence="6">
    <location>
        <begin position="231"/>
        <end position="252"/>
    </location>
</feature>
<reference evidence="13" key="1">
    <citation type="submission" date="2020-05" db="EMBL/GenBank/DDBJ databases">
        <authorList>
            <person name="Chiriac C."/>
            <person name="Salcher M."/>
            <person name="Ghai R."/>
            <person name="Kavagutti S V."/>
        </authorList>
    </citation>
    <scope>NUCLEOTIDE SEQUENCE</scope>
</reference>
<dbReference type="Pfam" id="PF09335">
    <property type="entry name" value="VTT_dom"/>
    <property type="match status" value="1"/>
</dbReference>
<evidence type="ECO:0000313" key="10">
    <source>
        <dbReference type="EMBL" id="CAB4717050.1"/>
    </source>
</evidence>
<dbReference type="PANTHER" id="PTHR30353:SF0">
    <property type="entry name" value="TRANSMEMBRANE PROTEIN"/>
    <property type="match status" value="1"/>
</dbReference>
<evidence type="ECO:0000313" key="8">
    <source>
        <dbReference type="EMBL" id="CAB4335994.1"/>
    </source>
</evidence>
<dbReference type="EMBL" id="CAESAE010000003">
    <property type="protein sequence ID" value="CAB4335994.1"/>
    <property type="molecule type" value="Genomic_DNA"/>
</dbReference>
<keyword evidence="3 6" id="KW-0812">Transmembrane</keyword>
<dbReference type="GO" id="GO:0005886">
    <property type="term" value="C:plasma membrane"/>
    <property type="evidence" value="ECO:0007669"/>
    <property type="project" value="UniProtKB-SubCell"/>
</dbReference>
<evidence type="ECO:0000313" key="15">
    <source>
        <dbReference type="EMBL" id="CAB4968146.1"/>
    </source>
</evidence>
<dbReference type="EMBL" id="CAFBOC010000001">
    <property type="protein sequence ID" value="CAB4968146.1"/>
    <property type="molecule type" value="Genomic_DNA"/>
</dbReference>
<dbReference type="EMBL" id="CAFBQX010000003">
    <property type="protein sequence ID" value="CAB5072490.1"/>
    <property type="molecule type" value="Genomic_DNA"/>
</dbReference>
<protein>
    <submittedName>
        <fullName evidence="13">Unannotated protein</fullName>
    </submittedName>
</protein>
<keyword evidence="5 6" id="KW-0472">Membrane</keyword>
<evidence type="ECO:0000313" key="9">
    <source>
        <dbReference type="EMBL" id="CAB4693416.1"/>
    </source>
</evidence>
<evidence type="ECO:0000313" key="14">
    <source>
        <dbReference type="EMBL" id="CAB4933708.1"/>
    </source>
</evidence>
<dbReference type="EMBL" id="CAFBLD010000001">
    <property type="protein sequence ID" value="CAB4855190.1"/>
    <property type="molecule type" value="Genomic_DNA"/>
</dbReference>
<feature type="transmembrane region" description="Helical" evidence="6">
    <location>
        <begin position="59"/>
        <end position="84"/>
    </location>
</feature>
<dbReference type="EMBL" id="CAFABH010000007">
    <property type="protein sequence ID" value="CAB4826497.1"/>
    <property type="molecule type" value="Genomic_DNA"/>
</dbReference>
<sequence length="262" mass="28125">MSVRTQEPLPPNPRSLYLSIASVLPPCGFHPLPHPAHIHPFEVEGLWLLLMNLLDAKSIIADLGLAGVLGILFTETGLLVGLVFPGDSLLFIAGVAASGTAAALLGGAHISVLGLFIGAPIATILGSQLGHYIGARFGRPLFDRPDGRYFNQKRVASTEKWLKKYGPGRAIVLARYVPFVRTLINPLCGIARIPASKFLLWNVIGGILWSDGVALLGYLLGEKLKGSIDAYLLPIIGVIIVLSLLPVALEVVREIRTKRHLS</sequence>
<evidence type="ECO:0000256" key="5">
    <source>
        <dbReference type="ARBA" id="ARBA00023136"/>
    </source>
</evidence>
<dbReference type="PANTHER" id="PTHR30353">
    <property type="entry name" value="INNER MEMBRANE PROTEIN DEDA-RELATED"/>
    <property type="match status" value="1"/>
</dbReference>
<dbReference type="AlphaFoldDB" id="A0A6J7CBT4"/>
<feature type="transmembrane region" description="Helical" evidence="6">
    <location>
        <begin position="199"/>
        <end position="219"/>
    </location>
</feature>
<feature type="transmembrane region" description="Helical" evidence="6">
    <location>
        <begin position="90"/>
        <end position="117"/>
    </location>
</feature>
<evidence type="ECO:0000313" key="12">
    <source>
        <dbReference type="EMBL" id="CAB4826497.1"/>
    </source>
</evidence>
<feature type="domain" description="VTT" evidence="7">
    <location>
        <begin position="101"/>
        <end position="218"/>
    </location>
</feature>
<evidence type="ECO:0000256" key="6">
    <source>
        <dbReference type="SAM" id="Phobius"/>
    </source>
</evidence>
<accession>A0A6J7CBT4</accession>
<dbReference type="EMBL" id="CAEZYM010000001">
    <property type="protein sequence ID" value="CAB4717050.1"/>
    <property type="molecule type" value="Genomic_DNA"/>
</dbReference>